<accession>A0A5C5RVM3</accession>
<dbReference type="Proteomes" id="UP000319375">
    <property type="component" value="Unassembled WGS sequence"/>
</dbReference>
<feature type="region of interest" description="Disordered" evidence="1">
    <location>
        <begin position="1"/>
        <end position="63"/>
    </location>
</feature>
<evidence type="ECO:0000313" key="3">
    <source>
        <dbReference type="EMBL" id="TWS27089.1"/>
    </source>
</evidence>
<feature type="compositionally biased region" description="Low complexity" evidence="1">
    <location>
        <begin position="46"/>
        <end position="60"/>
    </location>
</feature>
<keyword evidence="2" id="KW-0472">Membrane</keyword>
<organism evidence="3 4">
    <name type="scientific">Tsukamurella conjunctivitidis</name>
    <dbReference type="NCBI Taxonomy" id="2592068"/>
    <lineage>
        <taxon>Bacteria</taxon>
        <taxon>Bacillati</taxon>
        <taxon>Actinomycetota</taxon>
        <taxon>Actinomycetes</taxon>
        <taxon>Mycobacteriales</taxon>
        <taxon>Tsukamurellaceae</taxon>
        <taxon>Tsukamurella</taxon>
    </lineage>
</organism>
<proteinExistence type="predicted"/>
<dbReference type="AlphaFoldDB" id="A0A5C5RVM3"/>
<dbReference type="EMBL" id="VIGX01000018">
    <property type="protein sequence ID" value="TWS27089.1"/>
    <property type="molecule type" value="Genomic_DNA"/>
</dbReference>
<feature type="compositionally biased region" description="Low complexity" evidence="1">
    <location>
        <begin position="19"/>
        <end position="34"/>
    </location>
</feature>
<evidence type="ECO:0000256" key="1">
    <source>
        <dbReference type="SAM" id="MobiDB-lite"/>
    </source>
</evidence>
<keyword evidence="2" id="KW-0812">Transmembrane</keyword>
<protein>
    <submittedName>
        <fullName evidence="3">DUF3515 domain-containing protein</fullName>
    </submittedName>
</protein>
<evidence type="ECO:0000313" key="4">
    <source>
        <dbReference type="Proteomes" id="UP000319375"/>
    </source>
</evidence>
<comment type="caution">
    <text evidence="3">The sequence shown here is derived from an EMBL/GenBank/DDBJ whole genome shotgun (WGS) entry which is preliminary data.</text>
</comment>
<name>A0A5C5RVM3_9ACTN</name>
<gene>
    <name evidence="3" type="ORF">FK530_20665</name>
</gene>
<reference evidence="3 4" key="1">
    <citation type="submission" date="2019-06" db="EMBL/GenBank/DDBJ databases">
        <title>Tsukamurella conjunctivitidis sp. nov., Tsukamurella assacharolytica sp. nov. and Tsukamurella sputae sp. nov. isolated from patients with conjunctivitis, bacteraemia (lymphoma) and respiratory infection (sputum) in Hong Kong.</title>
        <authorList>
            <person name="Teng J.L.L."/>
            <person name="Lee H.H."/>
            <person name="Fong J.Y.H."/>
            <person name="Fok K.M.N."/>
            <person name="Lau S.K.P."/>
            <person name="Woo P.C.Y."/>
        </authorList>
    </citation>
    <scope>NUCLEOTIDE SEQUENCE [LARGE SCALE GENOMIC DNA]</scope>
    <source>
        <strain evidence="3 4">HKU72</strain>
    </source>
</reference>
<dbReference type="Pfam" id="PF12028">
    <property type="entry name" value="DUF3515"/>
    <property type="match status" value="1"/>
</dbReference>
<keyword evidence="2" id="KW-1133">Transmembrane helix</keyword>
<sequence>MRSNRKWRPSTIASEETTTRPSGAATTAASSPGPIGTRGSGPTPPVASAITPSSPSSATVRTRSCAGLSGSSDVIAATVSDVSDADDETTAAHDAKARRSPAFLATAVALPVAVVACFIVFLVLAQQKQGDARDAAEAGHLKSVAAPASGDAACSALLGALPADLDGYRRSGDSEPAGFARWTSAKAGAVEVRCGTDRPADLTSTAKLQIINGVQWLQATPAGAPAPDGGSYWTAVDHRPYVTLWVPDGAGTSAVQATSDAIREHLQAASLDLGR</sequence>
<dbReference type="InterPro" id="IPR021903">
    <property type="entry name" value="DUF3515"/>
</dbReference>
<keyword evidence="4" id="KW-1185">Reference proteome</keyword>
<feature type="transmembrane region" description="Helical" evidence="2">
    <location>
        <begin position="102"/>
        <end position="124"/>
    </location>
</feature>
<evidence type="ECO:0000256" key="2">
    <source>
        <dbReference type="SAM" id="Phobius"/>
    </source>
</evidence>